<keyword evidence="3" id="KW-1185">Reference proteome</keyword>
<proteinExistence type="predicted"/>
<name>A0A8S1DJ69_9INSE</name>
<comment type="caution">
    <text evidence="2">The sequence shown here is derived from an EMBL/GenBank/DDBJ whole genome shotgun (WGS) entry which is preliminary data.</text>
</comment>
<sequence length="209" mass="23475">MILEKTDIKSSSRKIKAASCLPCTEGNELKFTLMNLSIVSDVPFENFKNYECIGNFFWAFSELKSPVSESEKKEIEVGLIDRYKCMICEQLIGATEKMADHVNQQHSEEETFECTSGCGSYFRQRDMESHKAECGILCPAKYCKKKFAVNTGHFLHVHPCVTCTFHGCTTAFELTKGGQGGINDYLMHIMTAHCAINCNTREASESNGY</sequence>
<protein>
    <recommendedName>
        <fullName evidence="1">C2H2-type domain-containing protein</fullName>
    </recommendedName>
</protein>
<dbReference type="PROSITE" id="PS00028">
    <property type="entry name" value="ZINC_FINGER_C2H2_1"/>
    <property type="match status" value="1"/>
</dbReference>
<accession>A0A8S1DJ69</accession>
<dbReference type="AlphaFoldDB" id="A0A8S1DJ69"/>
<feature type="domain" description="C2H2-type" evidence="1">
    <location>
        <begin position="85"/>
        <end position="106"/>
    </location>
</feature>
<reference evidence="2 3" key="1">
    <citation type="submission" date="2020-04" db="EMBL/GenBank/DDBJ databases">
        <authorList>
            <person name="Alioto T."/>
            <person name="Alioto T."/>
            <person name="Gomez Garrido J."/>
        </authorList>
    </citation>
    <scope>NUCLEOTIDE SEQUENCE [LARGE SCALE GENOMIC DNA]</scope>
</reference>
<organism evidence="2 3">
    <name type="scientific">Cloeon dipterum</name>
    <dbReference type="NCBI Taxonomy" id="197152"/>
    <lineage>
        <taxon>Eukaryota</taxon>
        <taxon>Metazoa</taxon>
        <taxon>Ecdysozoa</taxon>
        <taxon>Arthropoda</taxon>
        <taxon>Hexapoda</taxon>
        <taxon>Insecta</taxon>
        <taxon>Pterygota</taxon>
        <taxon>Palaeoptera</taxon>
        <taxon>Ephemeroptera</taxon>
        <taxon>Pisciforma</taxon>
        <taxon>Baetidae</taxon>
        <taxon>Cloeon</taxon>
    </lineage>
</organism>
<evidence type="ECO:0000259" key="1">
    <source>
        <dbReference type="PROSITE" id="PS00028"/>
    </source>
</evidence>
<evidence type="ECO:0000313" key="2">
    <source>
        <dbReference type="EMBL" id="CAB3381059.1"/>
    </source>
</evidence>
<dbReference type="InterPro" id="IPR013087">
    <property type="entry name" value="Znf_C2H2_type"/>
</dbReference>
<dbReference type="Proteomes" id="UP000494165">
    <property type="component" value="Unassembled WGS sequence"/>
</dbReference>
<evidence type="ECO:0000313" key="3">
    <source>
        <dbReference type="Proteomes" id="UP000494165"/>
    </source>
</evidence>
<gene>
    <name evidence="2" type="ORF">CLODIP_2_CD01435</name>
</gene>
<dbReference type="EMBL" id="CADEPI010000223">
    <property type="protein sequence ID" value="CAB3381059.1"/>
    <property type="molecule type" value="Genomic_DNA"/>
</dbReference>